<dbReference type="EMBL" id="JAMTCP010000002">
    <property type="protein sequence ID" value="MCP2256842.1"/>
    <property type="molecule type" value="Genomic_DNA"/>
</dbReference>
<feature type="binding site" evidence="12">
    <location>
        <position position="62"/>
    </location>
    <ligand>
        <name>[4Fe-4S] cluster</name>
        <dbReference type="ChEBI" id="CHEBI:49883"/>
    </ligand>
</feature>
<feature type="domain" description="4Fe-4S Wbl-type" evidence="13">
    <location>
        <begin position="22"/>
        <end position="86"/>
    </location>
</feature>
<sequence length="92" mass="10586">MADTRRLPKPVSDVWDWQLHAACRGMNSALFFHPEKERGAARRAREERAKAICRSCPVMRECRQHALSVHETYGVWGGLGESELRTMIYGTR</sequence>
<comment type="similarity">
    <text evidence="2 12">Belongs to the WhiB family.</text>
</comment>
<evidence type="ECO:0000256" key="6">
    <source>
        <dbReference type="ARBA" id="ARBA00023004"/>
    </source>
</evidence>
<evidence type="ECO:0000256" key="4">
    <source>
        <dbReference type="ARBA" id="ARBA00022490"/>
    </source>
</evidence>
<feature type="binding site" evidence="12">
    <location>
        <position position="53"/>
    </location>
    <ligand>
        <name>[4Fe-4S] cluster</name>
        <dbReference type="ChEBI" id="CHEBI:49883"/>
    </ligand>
</feature>
<keyword evidence="9 12" id="KW-0238">DNA-binding</keyword>
<comment type="PTM">
    <text evidence="12">The Fe-S cluster can be nitrosylated by nitric oxide (NO).</text>
</comment>
<dbReference type="HAMAP" id="MF_01479">
    <property type="entry name" value="WhiB"/>
    <property type="match status" value="1"/>
</dbReference>
<evidence type="ECO:0000256" key="7">
    <source>
        <dbReference type="ARBA" id="ARBA00023014"/>
    </source>
</evidence>
<feature type="binding site" evidence="12">
    <location>
        <position position="23"/>
    </location>
    <ligand>
        <name>[4Fe-4S] cluster</name>
        <dbReference type="ChEBI" id="CHEBI:49883"/>
    </ligand>
</feature>
<keyword evidence="7 12" id="KW-0411">Iron-sulfur</keyword>
<evidence type="ECO:0000256" key="12">
    <source>
        <dbReference type="HAMAP-Rule" id="MF_01479"/>
    </source>
</evidence>
<dbReference type="PANTHER" id="PTHR38839">
    <property type="entry name" value="TRANSCRIPTIONAL REGULATOR WHID-RELATED"/>
    <property type="match status" value="1"/>
</dbReference>
<name>A0ABT1HMV0_STRSD</name>
<reference evidence="14 15" key="1">
    <citation type="submission" date="2022-06" db="EMBL/GenBank/DDBJ databases">
        <title>Genomic Encyclopedia of Archaeal and Bacterial Type Strains, Phase II (KMG-II): from individual species to whole genera.</title>
        <authorList>
            <person name="Goeker M."/>
        </authorList>
    </citation>
    <scope>NUCLEOTIDE SEQUENCE [LARGE SCALE GENOMIC DNA]</scope>
    <source>
        <strain evidence="14 15">DSM 40477</strain>
    </source>
</reference>
<comment type="cofactor">
    <cofactor evidence="12">
        <name>[4Fe-4S] cluster</name>
        <dbReference type="ChEBI" id="CHEBI:49883"/>
    </cofactor>
    <text evidence="12">Binds 1 [4Fe-4S] cluster per subunit. Following nitrosylation of the [4Fe-4S] cluster binds 1 [4Fe-8(NO)] cluster per subunit.</text>
</comment>
<evidence type="ECO:0000256" key="5">
    <source>
        <dbReference type="ARBA" id="ARBA00022723"/>
    </source>
</evidence>
<evidence type="ECO:0000256" key="1">
    <source>
        <dbReference type="ARBA" id="ARBA00004496"/>
    </source>
</evidence>
<evidence type="ECO:0000256" key="8">
    <source>
        <dbReference type="ARBA" id="ARBA00023015"/>
    </source>
</evidence>
<keyword evidence="6 12" id="KW-0408">Iron</keyword>
<comment type="subcellular location">
    <subcellularLocation>
        <location evidence="1 12">Cytoplasm</location>
    </subcellularLocation>
</comment>
<evidence type="ECO:0000256" key="2">
    <source>
        <dbReference type="ARBA" id="ARBA00006597"/>
    </source>
</evidence>
<keyword evidence="5 12" id="KW-0479">Metal-binding</keyword>
<dbReference type="InterPro" id="IPR003482">
    <property type="entry name" value="Whib"/>
</dbReference>
<keyword evidence="3 12" id="KW-0004">4Fe-4S</keyword>
<accession>A0ABT1HMV0</accession>
<comment type="PTM">
    <text evidence="12">Upon Fe-S cluster removal intramolecular disulfide bonds are formed.</text>
</comment>
<proteinExistence type="inferred from homology"/>
<dbReference type="InterPro" id="IPR034768">
    <property type="entry name" value="4FE4S_WBL"/>
</dbReference>
<comment type="caution">
    <text evidence="14">The sequence shown here is derived from an EMBL/GenBank/DDBJ whole genome shotgun (WGS) entry which is preliminary data.</text>
</comment>
<dbReference type="Proteomes" id="UP001205311">
    <property type="component" value="Unassembled WGS sequence"/>
</dbReference>
<dbReference type="PROSITE" id="PS51674">
    <property type="entry name" value="4FE4S_WBL"/>
    <property type="match status" value="1"/>
</dbReference>
<comment type="function">
    <text evidence="12">Acts as a transcriptional regulator. Probably redox-responsive. The apo- but not holo-form probably binds DNA.</text>
</comment>
<evidence type="ECO:0000256" key="9">
    <source>
        <dbReference type="ARBA" id="ARBA00023125"/>
    </source>
</evidence>
<dbReference type="Pfam" id="PF02467">
    <property type="entry name" value="Whib"/>
    <property type="match status" value="1"/>
</dbReference>
<dbReference type="PANTHER" id="PTHR38839:SF5">
    <property type="entry name" value="TRANSCRIPTIONAL REGULATOR WHID"/>
    <property type="match status" value="1"/>
</dbReference>
<organism evidence="14 15">
    <name type="scientific">Streptoalloteichus tenebrarius (strain ATCC 17920 / DSM 40477 / JCM 4838 / CBS 697.72 / NBRC 16177 / NCIMB 11028 / NRRL B-12390 / A12253. 1 / ISP 5477)</name>
    <name type="common">Streptomyces tenebrarius</name>
    <dbReference type="NCBI Taxonomy" id="1933"/>
    <lineage>
        <taxon>Bacteria</taxon>
        <taxon>Bacillati</taxon>
        <taxon>Actinomycetota</taxon>
        <taxon>Actinomycetes</taxon>
        <taxon>Pseudonocardiales</taxon>
        <taxon>Pseudonocardiaceae</taxon>
        <taxon>Streptoalloteichus</taxon>
    </lineage>
</organism>
<keyword evidence="10 12" id="KW-1015">Disulfide bond</keyword>
<keyword evidence="15" id="KW-1185">Reference proteome</keyword>
<protein>
    <recommendedName>
        <fullName evidence="12">Transcriptional regulator WhiB</fullName>
    </recommendedName>
</protein>
<dbReference type="RefSeq" id="WP_253667819.1">
    <property type="nucleotide sequence ID" value="NZ_JAMTCP010000002.1"/>
</dbReference>
<evidence type="ECO:0000313" key="15">
    <source>
        <dbReference type="Proteomes" id="UP001205311"/>
    </source>
</evidence>
<evidence type="ECO:0000256" key="10">
    <source>
        <dbReference type="ARBA" id="ARBA00023157"/>
    </source>
</evidence>
<evidence type="ECO:0000256" key="11">
    <source>
        <dbReference type="ARBA" id="ARBA00023163"/>
    </source>
</evidence>
<feature type="binding site" evidence="12">
    <location>
        <position position="56"/>
    </location>
    <ligand>
        <name>[4Fe-4S] cluster</name>
        <dbReference type="ChEBI" id="CHEBI:49883"/>
    </ligand>
</feature>
<keyword evidence="8 12" id="KW-0805">Transcription regulation</keyword>
<gene>
    <name evidence="12" type="primary">whiB</name>
    <name evidence="14" type="ORF">LX15_000525</name>
</gene>
<evidence type="ECO:0000256" key="3">
    <source>
        <dbReference type="ARBA" id="ARBA00022485"/>
    </source>
</evidence>
<evidence type="ECO:0000313" key="14">
    <source>
        <dbReference type="EMBL" id="MCP2256842.1"/>
    </source>
</evidence>
<keyword evidence="4 12" id="KW-0963">Cytoplasm</keyword>
<keyword evidence="11 12" id="KW-0804">Transcription</keyword>
<evidence type="ECO:0000259" key="13">
    <source>
        <dbReference type="PROSITE" id="PS51674"/>
    </source>
</evidence>